<dbReference type="AlphaFoldDB" id="A0A0C2Y348"/>
<organism evidence="1 2">
    <name type="scientific">Hebeloma cylindrosporum</name>
    <dbReference type="NCBI Taxonomy" id="76867"/>
    <lineage>
        <taxon>Eukaryota</taxon>
        <taxon>Fungi</taxon>
        <taxon>Dikarya</taxon>
        <taxon>Basidiomycota</taxon>
        <taxon>Agaricomycotina</taxon>
        <taxon>Agaricomycetes</taxon>
        <taxon>Agaricomycetidae</taxon>
        <taxon>Agaricales</taxon>
        <taxon>Agaricineae</taxon>
        <taxon>Hymenogastraceae</taxon>
        <taxon>Hebeloma</taxon>
    </lineage>
</organism>
<accession>A0A0C2Y348</accession>
<protein>
    <recommendedName>
        <fullName evidence="3">DDE-1 domain-containing protein</fullName>
    </recommendedName>
</protein>
<gene>
    <name evidence="1" type="ORF">M413DRAFT_35320</name>
</gene>
<evidence type="ECO:0000313" key="2">
    <source>
        <dbReference type="Proteomes" id="UP000053424"/>
    </source>
</evidence>
<reference evidence="2" key="2">
    <citation type="submission" date="2015-01" db="EMBL/GenBank/DDBJ databases">
        <title>Evolutionary Origins and Diversification of the Mycorrhizal Mutualists.</title>
        <authorList>
            <consortium name="DOE Joint Genome Institute"/>
            <consortium name="Mycorrhizal Genomics Consortium"/>
            <person name="Kohler A."/>
            <person name="Kuo A."/>
            <person name="Nagy L.G."/>
            <person name="Floudas D."/>
            <person name="Copeland A."/>
            <person name="Barry K.W."/>
            <person name="Cichocki N."/>
            <person name="Veneault-Fourrey C."/>
            <person name="LaButti K."/>
            <person name="Lindquist E.A."/>
            <person name="Lipzen A."/>
            <person name="Lundell T."/>
            <person name="Morin E."/>
            <person name="Murat C."/>
            <person name="Riley R."/>
            <person name="Ohm R."/>
            <person name="Sun H."/>
            <person name="Tunlid A."/>
            <person name="Henrissat B."/>
            <person name="Grigoriev I.V."/>
            <person name="Hibbett D.S."/>
            <person name="Martin F."/>
        </authorList>
    </citation>
    <scope>NUCLEOTIDE SEQUENCE [LARGE SCALE GENOMIC DNA]</scope>
    <source>
        <strain evidence="2">h7</strain>
    </source>
</reference>
<name>A0A0C2Y348_HEBCY</name>
<dbReference type="STRING" id="686832.A0A0C2Y348"/>
<dbReference type="OrthoDB" id="3341102at2759"/>
<dbReference type="Proteomes" id="UP000053424">
    <property type="component" value="Unassembled WGS sequence"/>
</dbReference>
<feature type="non-terminal residue" evidence="1">
    <location>
        <position position="204"/>
    </location>
</feature>
<dbReference type="EMBL" id="KN831819">
    <property type="protein sequence ID" value="KIM35517.1"/>
    <property type="molecule type" value="Genomic_DNA"/>
</dbReference>
<dbReference type="HOGENOM" id="CLU_046752_2_0_1"/>
<evidence type="ECO:0000313" key="1">
    <source>
        <dbReference type="EMBL" id="KIM35517.1"/>
    </source>
</evidence>
<proteinExistence type="predicted"/>
<sequence>MGWSNRRATKAAQKLPANHEEVLTNAFLREATVIRDYAIPAALRINTDQTQMVYQQGTERTWNPAGVKQVSTIGQDEKRAFTLVPSISASGILLPMQAIFMGKTPASCPSPKAPLYVEAKKLGFRMLPSKTATYWSTQQSMQDLVNDIIAPYFENTKKLLHLPSTQASVWKIDCWSVHKSAEFLGWMKKNHDTIIIIFVPGGCT</sequence>
<keyword evidence="2" id="KW-1185">Reference proteome</keyword>
<reference evidence="1 2" key="1">
    <citation type="submission" date="2014-04" db="EMBL/GenBank/DDBJ databases">
        <authorList>
            <consortium name="DOE Joint Genome Institute"/>
            <person name="Kuo A."/>
            <person name="Gay G."/>
            <person name="Dore J."/>
            <person name="Kohler A."/>
            <person name="Nagy L.G."/>
            <person name="Floudas D."/>
            <person name="Copeland A."/>
            <person name="Barry K.W."/>
            <person name="Cichocki N."/>
            <person name="Veneault-Fourrey C."/>
            <person name="LaButti K."/>
            <person name="Lindquist E.A."/>
            <person name="Lipzen A."/>
            <person name="Lundell T."/>
            <person name="Morin E."/>
            <person name="Murat C."/>
            <person name="Sun H."/>
            <person name="Tunlid A."/>
            <person name="Henrissat B."/>
            <person name="Grigoriev I.V."/>
            <person name="Hibbett D.S."/>
            <person name="Martin F."/>
            <person name="Nordberg H.P."/>
            <person name="Cantor M.N."/>
            <person name="Hua S.X."/>
        </authorList>
    </citation>
    <scope>NUCLEOTIDE SEQUENCE [LARGE SCALE GENOMIC DNA]</scope>
    <source>
        <strain evidence="2">h7</strain>
    </source>
</reference>
<evidence type="ECO:0008006" key="3">
    <source>
        <dbReference type="Google" id="ProtNLM"/>
    </source>
</evidence>